<comment type="caution">
    <text evidence="14">The sequence shown here is derived from an EMBL/GenBank/DDBJ whole genome shotgun (WGS) entry which is preliminary data.</text>
</comment>
<dbReference type="GO" id="GO:0035731">
    <property type="term" value="F:dinitrosyl-iron complex binding"/>
    <property type="evidence" value="ECO:0007669"/>
    <property type="project" value="UniProtKB-UniRule"/>
</dbReference>
<comment type="cofactor">
    <cofactor evidence="11">
        <name>[4Fe-4S] cluster</name>
        <dbReference type="ChEBI" id="CHEBI:49883"/>
    </cofactor>
    <text evidence="11">Binds 1 [4Fe-4S] cluster per subunit. Following nitrosylation of the [4Fe-4S] cluster binds 1 [4Fe-8(NO)] cluster per subunit.</text>
</comment>
<comment type="function">
    <text evidence="11">Acts as a transcriptional regulator. Probably redox-responsive. The apo- but not holo-form probably binds DNA.</text>
</comment>
<name>A0A6P2C1A9_9ACTN</name>
<feature type="binding site" evidence="11">
    <location>
        <position position="57"/>
    </location>
    <ligand>
        <name>[4Fe-4S] cluster</name>
        <dbReference type="ChEBI" id="CHEBI:49883"/>
    </ligand>
</feature>
<keyword evidence="10 11" id="KW-0804">Transcription</keyword>
<keyword evidence="4 11" id="KW-0479">Metal-binding</keyword>
<accession>A0A6P2C1A9</accession>
<keyword evidence="15" id="KW-1185">Reference proteome</keyword>
<dbReference type="GO" id="GO:0045454">
    <property type="term" value="P:cell redox homeostasis"/>
    <property type="evidence" value="ECO:0007669"/>
    <property type="project" value="TreeGrafter"/>
</dbReference>
<keyword evidence="9 11" id="KW-1015">Disulfide bond</keyword>
<evidence type="ECO:0000259" key="13">
    <source>
        <dbReference type="PROSITE" id="PS51674"/>
    </source>
</evidence>
<dbReference type="GO" id="GO:0046872">
    <property type="term" value="F:metal ion binding"/>
    <property type="evidence" value="ECO:0007669"/>
    <property type="project" value="UniProtKB-KW"/>
</dbReference>
<feature type="domain" description="4Fe-4S Wbl-type" evidence="13">
    <location>
        <begin position="25"/>
        <end position="87"/>
    </location>
</feature>
<keyword evidence="6 11" id="KW-0411">Iron-sulfur</keyword>
<evidence type="ECO:0000256" key="10">
    <source>
        <dbReference type="ARBA" id="ARBA00023163"/>
    </source>
</evidence>
<evidence type="ECO:0000256" key="3">
    <source>
        <dbReference type="ARBA" id="ARBA00022485"/>
    </source>
</evidence>
<evidence type="ECO:0000256" key="2">
    <source>
        <dbReference type="ARBA" id="ARBA00006597"/>
    </source>
</evidence>
<keyword evidence="8 11" id="KW-0238">DNA-binding</keyword>
<dbReference type="PANTHER" id="PTHR38839">
    <property type="entry name" value="TRANSCRIPTIONAL REGULATOR WHID-RELATED"/>
    <property type="match status" value="1"/>
</dbReference>
<evidence type="ECO:0000256" key="12">
    <source>
        <dbReference type="SAM" id="MobiDB-lite"/>
    </source>
</evidence>
<dbReference type="GO" id="GO:0051539">
    <property type="term" value="F:4 iron, 4 sulfur cluster binding"/>
    <property type="evidence" value="ECO:0007669"/>
    <property type="project" value="UniProtKB-UniRule"/>
</dbReference>
<dbReference type="GO" id="GO:0003677">
    <property type="term" value="F:DNA binding"/>
    <property type="evidence" value="ECO:0007669"/>
    <property type="project" value="UniProtKB-UniRule"/>
</dbReference>
<evidence type="ECO:0000256" key="6">
    <source>
        <dbReference type="ARBA" id="ARBA00023014"/>
    </source>
</evidence>
<dbReference type="PROSITE" id="PS51674">
    <property type="entry name" value="4FE4S_WBL"/>
    <property type="match status" value="1"/>
</dbReference>
<evidence type="ECO:0000256" key="7">
    <source>
        <dbReference type="ARBA" id="ARBA00023015"/>
    </source>
</evidence>
<comment type="subcellular location">
    <subcellularLocation>
        <location evidence="1 11">Cytoplasm</location>
    </subcellularLocation>
</comment>
<evidence type="ECO:0000313" key="14">
    <source>
        <dbReference type="EMBL" id="TVZ05189.1"/>
    </source>
</evidence>
<evidence type="ECO:0000256" key="11">
    <source>
        <dbReference type="HAMAP-Rule" id="MF_01479"/>
    </source>
</evidence>
<gene>
    <name evidence="11" type="primary">whiB</name>
    <name evidence="14" type="ORF">EAS64_11390</name>
</gene>
<comment type="PTM">
    <text evidence="11">Upon Fe-S cluster removal intramolecular disulfide bonds are formed.</text>
</comment>
<evidence type="ECO:0000313" key="15">
    <source>
        <dbReference type="Proteomes" id="UP000460272"/>
    </source>
</evidence>
<evidence type="ECO:0000256" key="4">
    <source>
        <dbReference type="ARBA" id="ARBA00022723"/>
    </source>
</evidence>
<dbReference type="InterPro" id="IPR034768">
    <property type="entry name" value="4FE4S_WBL"/>
</dbReference>
<keyword evidence="7 11" id="KW-0805">Transcription regulation</keyword>
<dbReference type="Pfam" id="PF02467">
    <property type="entry name" value="Whib"/>
    <property type="match status" value="1"/>
</dbReference>
<dbReference type="Proteomes" id="UP000460272">
    <property type="component" value="Unassembled WGS sequence"/>
</dbReference>
<sequence length="127" mass="14492">MVVTRLPAQRAALEEERRDWWQLAACRETDPELFFPVTARGPGAGEIAQAKAVCATCEVRRECLQYALATHQVDGVWGGTTEDERRLHVRRERERQQQRERRDIARQRRAEPGGGGARGRGTRIRSV</sequence>
<dbReference type="EMBL" id="RPFW01000002">
    <property type="protein sequence ID" value="TVZ05189.1"/>
    <property type="molecule type" value="Genomic_DNA"/>
</dbReference>
<reference evidence="14 15" key="1">
    <citation type="submission" date="2018-11" db="EMBL/GenBank/DDBJ databases">
        <title>Trebonia kvetii gen.nov., sp.nov., a novel acidophilic actinobacterium, and proposal of the new actinobacterial family Treboniaceae fam. nov.</title>
        <authorList>
            <person name="Rapoport D."/>
            <person name="Sagova-Mareckova M."/>
            <person name="Sedlacek I."/>
            <person name="Provaznik J."/>
            <person name="Kralova S."/>
            <person name="Pavlinic D."/>
            <person name="Benes V."/>
            <person name="Kopecky J."/>
        </authorList>
    </citation>
    <scope>NUCLEOTIDE SEQUENCE [LARGE SCALE GENOMIC DNA]</scope>
    <source>
        <strain evidence="14 15">15Tr583</strain>
    </source>
</reference>
<keyword evidence="5 11" id="KW-0408">Iron</keyword>
<organism evidence="14 15">
    <name type="scientific">Trebonia kvetii</name>
    <dbReference type="NCBI Taxonomy" id="2480626"/>
    <lineage>
        <taxon>Bacteria</taxon>
        <taxon>Bacillati</taxon>
        <taxon>Actinomycetota</taxon>
        <taxon>Actinomycetes</taxon>
        <taxon>Streptosporangiales</taxon>
        <taxon>Treboniaceae</taxon>
        <taxon>Trebonia</taxon>
    </lineage>
</organism>
<keyword evidence="11" id="KW-0963">Cytoplasm</keyword>
<feature type="binding site" evidence="11">
    <location>
        <position position="26"/>
    </location>
    <ligand>
        <name>[4Fe-4S] cluster</name>
        <dbReference type="ChEBI" id="CHEBI:49883"/>
    </ligand>
</feature>
<dbReference type="HAMAP" id="MF_01479">
    <property type="entry name" value="WhiB"/>
    <property type="match status" value="1"/>
</dbReference>
<evidence type="ECO:0000256" key="9">
    <source>
        <dbReference type="ARBA" id="ARBA00023157"/>
    </source>
</evidence>
<proteinExistence type="inferred from homology"/>
<comment type="PTM">
    <text evidence="11">The Fe-S cluster can be nitrosylated by nitric oxide (NO).</text>
</comment>
<feature type="binding site" evidence="11">
    <location>
        <position position="54"/>
    </location>
    <ligand>
        <name>[4Fe-4S] cluster</name>
        <dbReference type="ChEBI" id="CHEBI:49883"/>
    </ligand>
</feature>
<evidence type="ECO:0000256" key="5">
    <source>
        <dbReference type="ARBA" id="ARBA00023004"/>
    </source>
</evidence>
<dbReference type="GO" id="GO:0005737">
    <property type="term" value="C:cytoplasm"/>
    <property type="evidence" value="ECO:0007669"/>
    <property type="project" value="UniProtKB-SubCell"/>
</dbReference>
<dbReference type="InterPro" id="IPR003482">
    <property type="entry name" value="Whib"/>
</dbReference>
<dbReference type="GO" id="GO:0047134">
    <property type="term" value="F:protein-disulfide reductase [NAD(P)H] activity"/>
    <property type="evidence" value="ECO:0007669"/>
    <property type="project" value="TreeGrafter"/>
</dbReference>
<keyword evidence="3 11" id="KW-0004">4Fe-4S</keyword>
<feature type="compositionally biased region" description="Basic and acidic residues" evidence="12">
    <location>
        <begin position="82"/>
        <end position="111"/>
    </location>
</feature>
<dbReference type="GO" id="GO:0045892">
    <property type="term" value="P:negative regulation of DNA-templated transcription"/>
    <property type="evidence" value="ECO:0007669"/>
    <property type="project" value="TreeGrafter"/>
</dbReference>
<evidence type="ECO:0000256" key="1">
    <source>
        <dbReference type="ARBA" id="ARBA00004496"/>
    </source>
</evidence>
<evidence type="ECO:0000256" key="8">
    <source>
        <dbReference type="ARBA" id="ARBA00023125"/>
    </source>
</evidence>
<feature type="binding site" evidence="11">
    <location>
        <position position="63"/>
    </location>
    <ligand>
        <name>[4Fe-4S] cluster</name>
        <dbReference type="ChEBI" id="CHEBI:49883"/>
    </ligand>
</feature>
<feature type="region of interest" description="Disordered" evidence="12">
    <location>
        <begin position="77"/>
        <end position="127"/>
    </location>
</feature>
<protein>
    <recommendedName>
        <fullName evidence="11">Transcriptional regulator WhiB</fullName>
    </recommendedName>
</protein>
<dbReference type="AlphaFoldDB" id="A0A6P2C1A9"/>
<comment type="similarity">
    <text evidence="2 11">Belongs to the WhiB family.</text>
</comment>